<gene>
    <name evidence="1" type="ORF">LCGC14_0442740</name>
</gene>
<accession>A0A0F9SQZ4</accession>
<comment type="caution">
    <text evidence="1">The sequence shown here is derived from an EMBL/GenBank/DDBJ whole genome shotgun (WGS) entry which is preliminary data.</text>
</comment>
<dbReference type="AlphaFoldDB" id="A0A0F9SQZ4"/>
<evidence type="ECO:0000313" key="1">
    <source>
        <dbReference type="EMBL" id="KKN69279.1"/>
    </source>
</evidence>
<organism evidence="1">
    <name type="scientific">marine sediment metagenome</name>
    <dbReference type="NCBI Taxonomy" id="412755"/>
    <lineage>
        <taxon>unclassified sequences</taxon>
        <taxon>metagenomes</taxon>
        <taxon>ecological metagenomes</taxon>
    </lineage>
</organism>
<name>A0A0F9SQZ4_9ZZZZ</name>
<sequence length="106" mass="12130">MRKIEIKTCPVLKPVWNVGDRVQRRLDAYDDSSAVRRGRVALRYSIYDNGIGYDTYHGDYPEVYAVQWDGGRLEKGFLAHGLDKEDVTSKRAYAEYVQAKIAGELD</sequence>
<dbReference type="EMBL" id="LAZR01000429">
    <property type="protein sequence ID" value="KKN69279.1"/>
    <property type="molecule type" value="Genomic_DNA"/>
</dbReference>
<protein>
    <submittedName>
        <fullName evidence="1">Uncharacterized protein</fullName>
    </submittedName>
</protein>
<proteinExistence type="predicted"/>
<reference evidence="1" key="1">
    <citation type="journal article" date="2015" name="Nature">
        <title>Complex archaea that bridge the gap between prokaryotes and eukaryotes.</title>
        <authorList>
            <person name="Spang A."/>
            <person name="Saw J.H."/>
            <person name="Jorgensen S.L."/>
            <person name="Zaremba-Niedzwiedzka K."/>
            <person name="Martijn J."/>
            <person name="Lind A.E."/>
            <person name="van Eijk R."/>
            <person name="Schleper C."/>
            <person name="Guy L."/>
            <person name="Ettema T.J."/>
        </authorList>
    </citation>
    <scope>NUCLEOTIDE SEQUENCE</scope>
</reference>